<dbReference type="EMBL" id="MELK01000016">
    <property type="protein sequence ID" value="OFW59381.1"/>
    <property type="molecule type" value="Genomic_DNA"/>
</dbReference>
<dbReference type="SUPFAM" id="SSF55103">
    <property type="entry name" value="FAD-linked oxidases, C-terminal domain"/>
    <property type="match status" value="1"/>
</dbReference>
<dbReference type="InterPro" id="IPR016167">
    <property type="entry name" value="FAD-bd_PCMH_sub1"/>
</dbReference>
<dbReference type="InterPro" id="IPR016164">
    <property type="entry name" value="FAD-linked_Oxase-like_C"/>
</dbReference>
<dbReference type="PROSITE" id="PS51387">
    <property type="entry name" value="FAD_PCMH"/>
    <property type="match status" value="1"/>
</dbReference>
<dbReference type="InterPro" id="IPR016169">
    <property type="entry name" value="FAD-bd_PCMH_sub2"/>
</dbReference>
<dbReference type="GO" id="GO:0071949">
    <property type="term" value="F:FAD binding"/>
    <property type="evidence" value="ECO:0007669"/>
    <property type="project" value="InterPro"/>
</dbReference>
<dbReference type="Gene3D" id="3.30.43.10">
    <property type="entry name" value="Uridine Diphospho-n-acetylenolpyruvylglucosamine Reductase, domain 2"/>
    <property type="match status" value="1"/>
</dbReference>
<dbReference type="STRING" id="1797197.A2Y75_11155"/>
<dbReference type="Gene3D" id="3.30.465.10">
    <property type="match status" value="1"/>
</dbReference>
<evidence type="ECO:0000313" key="6">
    <source>
        <dbReference type="EMBL" id="OFW59381.1"/>
    </source>
</evidence>
<reference evidence="6 7" key="1">
    <citation type="journal article" date="2016" name="Nat. Commun.">
        <title>Thousands of microbial genomes shed light on interconnected biogeochemical processes in an aquifer system.</title>
        <authorList>
            <person name="Anantharaman K."/>
            <person name="Brown C.T."/>
            <person name="Hug L.A."/>
            <person name="Sharon I."/>
            <person name="Castelle C.J."/>
            <person name="Probst A.J."/>
            <person name="Thomas B.C."/>
            <person name="Singh A."/>
            <person name="Wilkins M.J."/>
            <person name="Karaoz U."/>
            <person name="Brodie E.L."/>
            <person name="Williams K.H."/>
            <person name="Hubbard S.S."/>
            <person name="Banfield J.F."/>
        </authorList>
    </citation>
    <scope>NUCLEOTIDE SEQUENCE [LARGE SCALE GENOMIC DNA]</scope>
</reference>
<feature type="domain" description="FAD-binding PCMH-type" evidence="5">
    <location>
        <begin position="37"/>
        <end position="234"/>
    </location>
</feature>
<dbReference type="Pfam" id="PF01565">
    <property type="entry name" value="FAD_binding_4"/>
    <property type="match status" value="1"/>
</dbReference>
<name>A0A1F2WR96_9ACTN</name>
<protein>
    <recommendedName>
        <fullName evidence="5">FAD-binding PCMH-type domain-containing protein</fullName>
    </recommendedName>
</protein>
<keyword evidence="3" id="KW-0274">FAD</keyword>
<proteinExistence type="predicted"/>
<dbReference type="InterPro" id="IPR016166">
    <property type="entry name" value="FAD-bd_PCMH"/>
</dbReference>
<dbReference type="PANTHER" id="PTHR11748">
    <property type="entry name" value="D-LACTATE DEHYDROGENASE"/>
    <property type="match status" value="1"/>
</dbReference>
<dbReference type="InterPro" id="IPR004113">
    <property type="entry name" value="FAD-bd_oxidored_4_C"/>
</dbReference>
<organism evidence="6 7">
    <name type="scientific">Candidatus Solincola sediminis</name>
    <dbReference type="NCBI Taxonomy" id="1797199"/>
    <lineage>
        <taxon>Bacteria</taxon>
        <taxon>Bacillati</taxon>
        <taxon>Actinomycetota</taxon>
        <taxon>Candidatus Geothermincolia</taxon>
        <taxon>Candidatus Geothermincolales</taxon>
        <taxon>Candidatus Geothermincolaceae</taxon>
        <taxon>Candidatus Solincola</taxon>
    </lineage>
</organism>
<dbReference type="AlphaFoldDB" id="A0A1F2WR96"/>
<gene>
    <name evidence="6" type="ORF">A2Y75_11155</name>
</gene>
<evidence type="ECO:0000259" key="5">
    <source>
        <dbReference type="PROSITE" id="PS51387"/>
    </source>
</evidence>
<accession>A0A1F2WR96</accession>
<dbReference type="GO" id="GO:0016491">
    <property type="term" value="F:oxidoreductase activity"/>
    <property type="evidence" value="ECO:0007669"/>
    <property type="project" value="UniProtKB-KW"/>
</dbReference>
<sequence length="492" mass="53731">MAKSTTGVKTDTIARLQAIVGDDCATDKKILADYAAPGRVPVCVVRPADTAEVREIIKLANETGINVVAASSTGPRFRGDTVPAEEGVIVDLSAMRKIVRVDRRNKVAIIEPGVTFGELQAAAARQGLKVLMPLLPRAGKSVLASYLEREPILAGKFHWDMTDPLLCTELVFGTGDMFRTGSASGPGSLEEQWSRGMAQKNPTGPASADFVRIVQGAQGTMGIVTWASVKLELEPKLRRLYFTQSDNLKKLVDFSYRVNRAKLADELLILNGPALGAILGDERESVRTLAGKQAPYTCVYCLAGYDHLPEMRVDYEEKDVADIAQACGLTIGRQIPGASARHMMGLLDAPSAEPYWKQRPAGAFREIFFLTTMDRTPSFIGLMDDLVKRHGFAPENLGIYIQPIQQGRSCHLEFNLFYDPSDAAEAEKVEQLFLEASAELAEAGAFFSRPYGAWSKIAYARCPETVEALRKLKEILDPKGVLNRGKLCFGEG</sequence>
<comment type="caution">
    <text evidence="6">The sequence shown here is derived from an EMBL/GenBank/DDBJ whole genome shotgun (WGS) entry which is preliminary data.</text>
</comment>
<keyword evidence="4" id="KW-0560">Oxidoreductase</keyword>
<dbReference type="SUPFAM" id="SSF56176">
    <property type="entry name" value="FAD-binding/transporter-associated domain-like"/>
    <property type="match status" value="1"/>
</dbReference>
<evidence type="ECO:0000256" key="2">
    <source>
        <dbReference type="ARBA" id="ARBA00022630"/>
    </source>
</evidence>
<dbReference type="Pfam" id="PF02913">
    <property type="entry name" value="FAD-oxidase_C"/>
    <property type="match status" value="1"/>
</dbReference>
<comment type="cofactor">
    <cofactor evidence="1">
        <name>FAD</name>
        <dbReference type="ChEBI" id="CHEBI:57692"/>
    </cofactor>
</comment>
<evidence type="ECO:0000313" key="7">
    <source>
        <dbReference type="Proteomes" id="UP000177876"/>
    </source>
</evidence>
<evidence type="ECO:0000256" key="4">
    <source>
        <dbReference type="ARBA" id="ARBA00023002"/>
    </source>
</evidence>
<evidence type="ECO:0000256" key="3">
    <source>
        <dbReference type="ARBA" id="ARBA00022827"/>
    </source>
</evidence>
<dbReference type="Proteomes" id="UP000177876">
    <property type="component" value="Unassembled WGS sequence"/>
</dbReference>
<dbReference type="InterPro" id="IPR036318">
    <property type="entry name" value="FAD-bd_PCMH-like_sf"/>
</dbReference>
<keyword evidence="2" id="KW-0285">Flavoprotein</keyword>
<evidence type="ECO:0000256" key="1">
    <source>
        <dbReference type="ARBA" id="ARBA00001974"/>
    </source>
</evidence>
<dbReference type="InterPro" id="IPR006094">
    <property type="entry name" value="Oxid_FAD_bind_N"/>
</dbReference>